<evidence type="ECO:0000256" key="6">
    <source>
        <dbReference type="ARBA" id="ARBA00023180"/>
    </source>
</evidence>
<keyword evidence="4 7" id="KW-0732">Signal</keyword>
<feature type="signal peptide" evidence="7">
    <location>
        <begin position="1"/>
        <end position="21"/>
    </location>
</feature>
<dbReference type="InterPro" id="IPR018202">
    <property type="entry name" value="Ser_caboxypep_ser_AS"/>
</dbReference>
<comment type="similarity">
    <text evidence="1 7">Belongs to the peptidase S10 family.</text>
</comment>
<organism evidence="8 9">
    <name type="scientific">Rhodonia placenta</name>
    <dbReference type="NCBI Taxonomy" id="104341"/>
    <lineage>
        <taxon>Eukaryota</taxon>
        <taxon>Fungi</taxon>
        <taxon>Dikarya</taxon>
        <taxon>Basidiomycota</taxon>
        <taxon>Agaricomycotina</taxon>
        <taxon>Agaricomycetes</taxon>
        <taxon>Polyporales</taxon>
        <taxon>Adustoporiaceae</taxon>
        <taxon>Rhodonia</taxon>
    </lineage>
</organism>
<keyword evidence="5 7" id="KW-0378">Hydrolase</keyword>
<reference evidence="8" key="1">
    <citation type="submission" date="2020-11" db="EMBL/GenBank/DDBJ databases">
        <authorList>
            <person name="Koelle M."/>
            <person name="Horta M.A.C."/>
            <person name="Nowrousian M."/>
            <person name="Ohm R.A."/>
            <person name="Benz P."/>
            <person name="Pilgard A."/>
        </authorList>
    </citation>
    <scope>NUCLEOTIDE SEQUENCE</scope>
    <source>
        <strain evidence="8">FPRL280</strain>
    </source>
</reference>
<comment type="caution">
    <text evidence="8">The sequence shown here is derived from an EMBL/GenBank/DDBJ whole genome shotgun (WGS) entry which is preliminary data.</text>
</comment>
<dbReference type="GO" id="GO:0004185">
    <property type="term" value="F:serine-type carboxypeptidase activity"/>
    <property type="evidence" value="ECO:0007669"/>
    <property type="project" value="UniProtKB-UniRule"/>
</dbReference>
<protein>
    <recommendedName>
        <fullName evidence="7">Carboxypeptidase</fullName>
        <ecNumber evidence="7">3.4.16.-</ecNumber>
    </recommendedName>
</protein>
<dbReference type="PROSITE" id="PS00560">
    <property type="entry name" value="CARBOXYPEPT_SER_HIS"/>
    <property type="match status" value="1"/>
</dbReference>
<reference evidence="8" key="2">
    <citation type="journal article" name="Front. Microbiol.">
        <title>Degradative Capacity of Two Strains of Rhodonia placenta: From Phenotype to Genotype.</title>
        <authorList>
            <person name="Kolle M."/>
            <person name="Horta M.A.C."/>
            <person name="Nowrousian M."/>
            <person name="Ohm R.A."/>
            <person name="Benz J.P."/>
            <person name="Pilgard A."/>
        </authorList>
    </citation>
    <scope>NUCLEOTIDE SEQUENCE</scope>
    <source>
        <strain evidence="8">FPRL280</strain>
    </source>
</reference>
<accession>A0A8H7U0E7</accession>
<feature type="chain" id="PRO_5034253630" description="Carboxypeptidase" evidence="7">
    <location>
        <begin position="22"/>
        <end position="527"/>
    </location>
</feature>
<dbReference type="PANTHER" id="PTHR11802">
    <property type="entry name" value="SERINE PROTEASE FAMILY S10 SERINE CARBOXYPEPTIDASE"/>
    <property type="match status" value="1"/>
</dbReference>
<keyword evidence="6" id="KW-0325">Glycoprotein</keyword>
<sequence>MFSTDLLTLFVAVASVGGALALQRPFSGRSSSLSAGNNAAARVQFEPVDTISNVDAFTDYDAGLFTPLEDLTYVLSGEFTSLSHPTFPKYSVRIKKSDFCDGTVGAYTGYIDVEARHLFFYFFESRRDPDKDDVIFWTNGGPGCSSSLGLFMELDLSSNLVIGPCRVTSPDNMTYNPYSWNEQANIFFIDQPVGVGFSYADYGESVNTTPEAAKDIAAFVAIFFEHFSKFKGRAFHMAGESYGGRYIPVFAAEVYDQNAKLVDAGMTPINLSSIMIGNGCTDDLTMLSSYYDMQCRPMSVPPIQDIASCIRMKQALPRCEKWFTESCRDQFDSIGCEAANVFCYSEIAEPFDRTGYNPYDISQLCDGSVEETLCYPVTKAISTYLDRPDVRSIIGADPSFTGNFSGCSDAVGMAFYEADDSLFPTQFYIAALLERGIRALIYVGANDWICNWVGNERMTLALEWSGQREFAAEPLRGWKVDGDFAGLTRTAGPLTFVTIDGAGHMVPYDKPKHSLELVKRWLSGSDL</sequence>
<dbReference type="SUPFAM" id="SSF53474">
    <property type="entry name" value="alpha/beta-Hydrolases"/>
    <property type="match status" value="1"/>
</dbReference>
<dbReference type="Gene3D" id="1.10.287.410">
    <property type="match status" value="1"/>
</dbReference>
<evidence type="ECO:0000256" key="5">
    <source>
        <dbReference type="ARBA" id="ARBA00022801"/>
    </source>
</evidence>
<dbReference type="PRINTS" id="PR00724">
    <property type="entry name" value="CRBOXYPTASEC"/>
</dbReference>
<dbReference type="EC" id="3.4.16.-" evidence="7"/>
<evidence type="ECO:0000256" key="3">
    <source>
        <dbReference type="ARBA" id="ARBA00022670"/>
    </source>
</evidence>
<evidence type="ECO:0000313" key="8">
    <source>
        <dbReference type="EMBL" id="KAF9809587.1"/>
    </source>
</evidence>
<evidence type="ECO:0000256" key="4">
    <source>
        <dbReference type="ARBA" id="ARBA00022729"/>
    </source>
</evidence>
<dbReference type="InterPro" id="IPR033124">
    <property type="entry name" value="Ser_caboxypep_his_AS"/>
</dbReference>
<keyword evidence="3 7" id="KW-0645">Protease</keyword>
<dbReference type="GO" id="GO:0000324">
    <property type="term" value="C:fungal-type vacuole"/>
    <property type="evidence" value="ECO:0007669"/>
    <property type="project" value="TreeGrafter"/>
</dbReference>
<proteinExistence type="inferred from homology"/>
<dbReference type="Pfam" id="PF00450">
    <property type="entry name" value="Peptidase_S10"/>
    <property type="match status" value="1"/>
</dbReference>
<dbReference type="InterPro" id="IPR001563">
    <property type="entry name" value="Peptidase_S10"/>
</dbReference>
<keyword evidence="2 7" id="KW-0121">Carboxypeptidase</keyword>
<dbReference type="Gene3D" id="3.40.50.1820">
    <property type="entry name" value="alpha/beta hydrolase"/>
    <property type="match status" value="1"/>
</dbReference>
<evidence type="ECO:0000256" key="7">
    <source>
        <dbReference type="RuleBase" id="RU361156"/>
    </source>
</evidence>
<dbReference type="EMBL" id="JADOXO010000203">
    <property type="protein sequence ID" value="KAF9809587.1"/>
    <property type="molecule type" value="Genomic_DNA"/>
</dbReference>
<evidence type="ECO:0000256" key="2">
    <source>
        <dbReference type="ARBA" id="ARBA00022645"/>
    </source>
</evidence>
<evidence type="ECO:0000256" key="1">
    <source>
        <dbReference type="ARBA" id="ARBA00009431"/>
    </source>
</evidence>
<dbReference type="AlphaFoldDB" id="A0A8H7U0E7"/>
<gene>
    <name evidence="8" type="ORF">IEO21_07358</name>
</gene>
<evidence type="ECO:0000313" key="9">
    <source>
        <dbReference type="Proteomes" id="UP000639403"/>
    </source>
</evidence>
<name>A0A8H7U0E7_9APHY</name>
<dbReference type="PROSITE" id="PS00131">
    <property type="entry name" value="CARBOXYPEPT_SER_SER"/>
    <property type="match status" value="1"/>
</dbReference>
<dbReference type="PANTHER" id="PTHR11802:SF113">
    <property type="entry name" value="SERINE CARBOXYPEPTIDASE CTSA-4.1"/>
    <property type="match status" value="1"/>
</dbReference>
<dbReference type="GO" id="GO:0006508">
    <property type="term" value="P:proteolysis"/>
    <property type="evidence" value="ECO:0007669"/>
    <property type="project" value="UniProtKB-KW"/>
</dbReference>
<dbReference type="InterPro" id="IPR029058">
    <property type="entry name" value="AB_hydrolase_fold"/>
</dbReference>
<dbReference type="Proteomes" id="UP000639403">
    <property type="component" value="Unassembled WGS sequence"/>
</dbReference>